<feature type="transmembrane region" description="Helical" evidence="7">
    <location>
        <begin position="249"/>
        <end position="268"/>
    </location>
</feature>
<evidence type="ECO:0000313" key="9">
    <source>
        <dbReference type="Proteomes" id="UP000663802"/>
    </source>
</evidence>
<feature type="transmembrane region" description="Helical" evidence="7">
    <location>
        <begin position="185"/>
        <end position="209"/>
    </location>
</feature>
<evidence type="ECO:0000313" key="8">
    <source>
        <dbReference type="EMBL" id="GFZ31067.1"/>
    </source>
</evidence>
<name>A0ABQ1E8F7_9CLOT</name>
<dbReference type="Proteomes" id="UP000663802">
    <property type="component" value="Unassembled WGS sequence"/>
</dbReference>
<keyword evidence="4 7" id="KW-0812">Transmembrane</keyword>
<keyword evidence="6 7" id="KW-0472">Membrane</keyword>
<feature type="transmembrane region" description="Helical" evidence="7">
    <location>
        <begin position="156"/>
        <end position="179"/>
    </location>
</feature>
<evidence type="ECO:0000256" key="1">
    <source>
        <dbReference type="ARBA" id="ARBA00004141"/>
    </source>
</evidence>
<keyword evidence="9" id="KW-1185">Reference proteome</keyword>
<protein>
    <submittedName>
        <fullName evidence="8">Permease</fullName>
    </submittedName>
</protein>
<dbReference type="PANTHER" id="PTHR36838">
    <property type="entry name" value="AUXIN EFFLUX CARRIER FAMILY PROTEIN"/>
    <property type="match status" value="1"/>
</dbReference>
<keyword evidence="5 7" id="KW-1133">Transmembrane helix</keyword>
<dbReference type="Pfam" id="PF03547">
    <property type="entry name" value="Mem_trans"/>
    <property type="match status" value="1"/>
</dbReference>
<dbReference type="InterPro" id="IPR004776">
    <property type="entry name" value="Mem_transp_PIN-like"/>
</dbReference>
<feature type="transmembrane region" description="Helical" evidence="7">
    <location>
        <begin position="6"/>
        <end position="22"/>
    </location>
</feature>
<feature type="transmembrane region" description="Helical" evidence="7">
    <location>
        <begin position="61"/>
        <end position="83"/>
    </location>
</feature>
<dbReference type="RefSeq" id="WP_206869170.1">
    <property type="nucleotide sequence ID" value="NZ_BMBA01000001.1"/>
</dbReference>
<evidence type="ECO:0000256" key="3">
    <source>
        <dbReference type="ARBA" id="ARBA00022475"/>
    </source>
</evidence>
<keyword evidence="3" id="KW-1003">Cell membrane</keyword>
<feature type="transmembrane region" description="Helical" evidence="7">
    <location>
        <begin position="118"/>
        <end position="142"/>
    </location>
</feature>
<evidence type="ECO:0000256" key="7">
    <source>
        <dbReference type="SAM" id="Phobius"/>
    </source>
</evidence>
<feature type="transmembrane region" description="Helical" evidence="7">
    <location>
        <begin position="280"/>
        <end position="301"/>
    </location>
</feature>
<dbReference type="EMBL" id="BMBA01000001">
    <property type="protein sequence ID" value="GFZ31067.1"/>
    <property type="molecule type" value="Genomic_DNA"/>
</dbReference>
<accession>A0ABQ1E8F7</accession>
<sequence>MDLVLIKAAGYVCIIIIGYLLKKIGLFDSRDQTTVMKIIMNITLPAAVVSAFSNFQKDVSLISITFIGLLMNLIMSGIGYLIALKRDNNNKAFNIINYSGYNIGTFAMPYLQSFLGSMGVIVACLFDAGNAIMCTGVTYAIASQVTKKEKNSVKDFLLKVFSSVPFDVYLVMLFCYFANIKFPKAVYSIASLVGNANAFLAMFMIGLSFELVFEKSVLKQVWTALIIRYSLNAVFAYIVYNFMPFGKEVKIIVVLIMFAPMSALNVINTIKCGGSKEKSGLVNSLSILISLVIITLLVVVLKLG</sequence>
<evidence type="ECO:0000256" key="6">
    <source>
        <dbReference type="ARBA" id="ARBA00023136"/>
    </source>
</evidence>
<dbReference type="PANTHER" id="PTHR36838:SF3">
    <property type="entry name" value="TRANSPORTER AUXIN EFFLUX CARRIER EC FAMILY"/>
    <property type="match status" value="1"/>
</dbReference>
<gene>
    <name evidence="8" type="ORF">CSC2_15930</name>
</gene>
<evidence type="ECO:0000256" key="5">
    <source>
        <dbReference type="ARBA" id="ARBA00022989"/>
    </source>
</evidence>
<evidence type="ECO:0000256" key="2">
    <source>
        <dbReference type="ARBA" id="ARBA00022448"/>
    </source>
</evidence>
<comment type="subcellular location">
    <subcellularLocation>
        <location evidence="1">Membrane</location>
        <topology evidence="1">Multi-pass membrane protein</topology>
    </subcellularLocation>
</comment>
<evidence type="ECO:0000256" key="4">
    <source>
        <dbReference type="ARBA" id="ARBA00022692"/>
    </source>
</evidence>
<feature type="transmembrane region" description="Helical" evidence="7">
    <location>
        <begin position="34"/>
        <end position="55"/>
    </location>
</feature>
<organism evidence="8 9">
    <name type="scientific">Clostridium zeae</name>
    <dbReference type="NCBI Taxonomy" id="2759022"/>
    <lineage>
        <taxon>Bacteria</taxon>
        <taxon>Bacillati</taxon>
        <taxon>Bacillota</taxon>
        <taxon>Clostridia</taxon>
        <taxon>Eubacteriales</taxon>
        <taxon>Clostridiaceae</taxon>
        <taxon>Clostridium</taxon>
    </lineage>
</organism>
<feature type="transmembrane region" description="Helical" evidence="7">
    <location>
        <begin position="221"/>
        <end position="243"/>
    </location>
</feature>
<proteinExistence type="predicted"/>
<reference evidence="8 9" key="1">
    <citation type="journal article" date="2021" name="Int. J. Syst. Evol. Microbiol.">
        <title>Clostridium zeae sp. nov., isolated from corn silage.</title>
        <authorList>
            <person name="Kobayashi H."/>
            <person name="Tanizawa Y."/>
            <person name="Yagura M."/>
            <person name="Sakamoto M."/>
            <person name="Ohkuma M."/>
            <person name="Tohno M."/>
        </authorList>
    </citation>
    <scope>NUCLEOTIDE SEQUENCE [LARGE SCALE GENOMIC DNA]</scope>
    <source>
        <strain evidence="8 9">CSC2</strain>
    </source>
</reference>
<comment type="caution">
    <text evidence="8">The sequence shown here is derived from an EMBL/GenBank/DDBJ whole genome shotgun (WGS) entry which is preliminary data.</text>
</comment>
<keyword evidence="2" id="KW-0813">Transport</keyword>